<dbReference type="GO" id="GO:0046872">
    <property type="term" value="F:metal ion binding"/>
    <property type="evidence" value="ECO:0007669"/>
    <property type="project" value="UniProtKB-KW"/>
</dbReference>
<proteinExistence type="inferred from homology"/>
<evidence type="ECO:0000256" key="6">
    <source>
        <dbReference type="ARBA" id="ARBA00049877"/>
    </source>
</evidence>
<dbReference type="GO" id="GO:0046951">
    <property type="term" value="P:ketone body biosynthetic process"/>
    <property type="evidence" value="ECO:0007669"/>
    <property type="project" value="TreeGrafter"/>
</dbReference>
<evidence type="ECO:0000313" key="8">
    <source>
        <dbReference type="EMBL" id="CAI8036839.1"/>
    </source>
</evidence>
<dbReference type="Proteomes" id="UP001174909">
    <property type="component" value="Unassembled WGS sequence"/>
</dbReference>
<dbReference type="GO" id="GO:0004419">
    <property type="term" value="F:hydroxymethylglutaryl-CoA lyase activity"/>
    <property type="evidence" value="ECO:0007669"/>
    <property type="project" value="UniProtKB-EC"/>
</dbReference>
<feature type="domain" description="Pyruvate carboxyltransferase" evidence="7">
    <location>
        <begin position="8"/>
        <end position="296"/>
    </location>
</feature>
<dbReference type="Pfam" id="PF00682">
    <property type="entry name" value="HMGL-like"/>
    <property type="match status" value="1"/>
</dbReference>
<reference evidence="8" key="1">
    <citation type="submission" date="2023-03" db="EMBL/GenBank/DDBJ databases">
        <authorList>
            <person name="Steffen K."/>
            <person name="Cardenas P."/>
        </authorList>
    </citation>
    <scope>NUCLEOTIDE SEQUENCE</scope>
</reference>
<dbReference type="InterPro" id="IPR043594">
    <property type="entry name" value="HMGL"/>
</dbReference>
<dbReference type="PROSITE" id="PS50991">
    <property type="entry name" value="PYR_CT"/>
    <property type="match status" value="1"/>
</dbReference>
<dbReference type="PANTHER" id="PTHR42738">
    <property type="entry name" value="HYDROXYMETHYLGLUTARYL-COA LYASE"/>
    <property type="match status" value="1"/>
</dbReference>
<keyword evidence="4" id="KW-0479">Metal-binding</keyword>
<evidence type="ECO:0000256" key="1">
    <source>
        <dbReference type="ARBA" id="ARBA00005143"/>
    </source>
</evidence>
<evidence type="ECO:0000256" key="3">
    <source>
        <dbReference type="ARBA" id="ARBA00012910"/>
    </source>
</evidence>
<evidence type="ECO:0000256" key="2">
    <source>
        <dbReference type="ARBA" id="ARBA00009405"/>
    </source>
</evidence>
<accession>A0AA35SW94</accession>
<name>A0AA35SW94_GEOBA</name>
<comment type="catalytic activity">
    <reaction evidence="6">
        <text>(3S)-3-hydroxy-3-methylglutaryl-CoA = acetoacetate + acetyl-CoA</text>
        <dbReference type="Rhea" id="RHEA:24404"/>
        <dbReference type="ChEBI" id="CHEBI:13705"/>
        <dbReference type="ChEBI" id="CHEBI:43074"/>
        <dbReference type="ChEBI" id="CHEBI:57288"/>
        <dbReference type="EC" id="4.1.3.4"/>
    </reaction>
</comment>
<dbReference type="InterPro" id="IPR000891">
    <property type="entry name" value="PYR_CT"/>
</dbReference>
<evidence type="ECO:0000256" key="4">
    <source>
        <dbReference type="ARBA" id="ARBA00022723"/>
    </source>
</evidence>
<dbReference type="InterPro" id="IPR013785">
    <property type="entry name" value="Aldolase_TIM"/>
</dbReference>
<dbReference type="SUPFAM" id="SSF51569">
    <property type="entry name" value="Aldolase"/>
    <property type="match status" value="1"/>
</dbReference>
<dbReference type="Gene3D" id="3.20.20.70">
    <property type="entry name" value="Aldolase class I"/>
    <property type="match status" value="1"/>
</dbReference>
<evidence type="ECO:0000256" key="5">
    <source>
        <dbReference type="ARBA" id="ARBA00023239"/>
    </source>
</evidence>
<keyword evidence="9" id="KW-1185">Reference proteome</keyword>
<evidence type="ECO:0000259" key="7">
    <source>
        <dbReference type="PROSITE" id="PS50991"/>
    </source>
</evidence>
<organism evidence="8 9">
    <name type="scientific">Geodia barretti</name>
    <name type="common">Barrett's horny sponge</name>
    <dbReference type="NCBI Taxonomy" id="519541"/>
    <lineage>
        <taxon>Eukaryota</taxon>
        <taxon>Metazoa</taxon>
        <taxon>Porifera</taxon>
        <taxon>Demospongiae</taxon>
        <taxon>Heteroscleromorpha</taxon>
        <taxon>Tetractinellida</taxon>
        <taxon>Astrophorina</taxon>
        <taxon>Geodiidae</taxon>
        <taxon>Geodia</taxon>
    </lineage>
</organism>
<comment type="caution">
    <text evidence="8">The sequence shown here is derived from an EMBL/GenBank/DDBJ whole genome shotgun (WGS) entry which is preliminary data.</text>
</comment>
<dbReference type="PANTHER" id="PTHR42738:SF7">
    <property type="entry name" value="HYDROXYMETHYLGLUTARYL-COA LYASE"/>
    <property type="match status" value="1"/>
</dbReference>
<dbReference type="EC" id="4.1.3.4" evidence="3"/>
<evidence type="ECO:0000313" key="9">
    <source>
        <dbReference type="Proteomes" id="UP001174909"/>
    </source>
</evidence>
<comment type="similarity">
    <text evidence="2">Belongs to the HMG-CoA lyase family.</text>
</comment>
<gene>
    <name evidence="8" type="ORF">GBAR_LOCUS20634</name>
</gene>
<dbReference type="EMBL" id="CASHTH010002901">
    <property type="protein sequence ID" value="CAI8036839.1"/>
    <property type="molecule type" value="Genomic_DNA"/>
</dbReference>
<dbReference type="GO" id="GO:0006552">
    <property type="term" value="P:L-leucine catabolic process"/>
    <property type="evidence" value="ECO:0007669"/>
    <property type="project" value="TreeGrafter"/>
</dbReference>
<dbReference type="AlphaFoldDB" id="A0AA35SW94"/>
<keyword evidence="5 8" id="KW-0456">Lyase</keyword>
<sequence length="396" mass="44413">MPQQWPTVTYKEEGMREGMQIEDANITVDDKIELLDMLSETGLSSIVVGSFVSPKWTPQMERIDEIVQRFTPKPGVTYSALALNSRGVERARAYSPPLTIERDKYPRLSCHLCDVFVRRNTNRTQMQEMERWPEIIAQAQEVGIKESGIGCNASWGSNFLGEFPVDSLMTLLEYQHGLWDEAGIKVVSCSMGDPMSHCTPAKVEESVTRVKERWPEINHFRLHLHNGRNMAIASAYAAMRVLGPEDTLELDGTIGGYGGCPYCGNGRATGMAPTEDLLHMMDDMGIPTGVDIDKLIDCVWAAERIIGRELYGHVSKAGPRPRTVDKLYDINMPFVETMGQALHFKKGSEVYEGGIYPYREPITSPYRDRIDQGLPAFGTGANEFPWNQDWLPKADS</sequence>
<protein>
    <recommendedName>
        <fullName evidence="3">hydroxymethylglutaryl-CoA lyase</fullName>
        <ecNumber evidence="3">4.1.3.4</ecNumber>
    </recommendedName>
</protein>
<comment type="pathway">
    <text evidence="1">Metabolic intermediate metabolism; (S)-3-hydroxy-3-methylglutaryl-CoA degradation; acetoacetate from (S)-3-hydroxy-3-methylglutaryl-CoA: step 1/1.</text>
</comment>